<dbReference type="GO" id="GO:0016491">
    <property type="term" value="F:oxidoreductase activity"/>
    <property type="evidence" value="ECO:0007669"/>
    <property type="project" value="InterPro"/>
</dbReference>
<dbReference type="EMBL" id="BOON01000027">
    <property type="protein sequence ID" value="GII23200.1"/>
    <property type="molecule type" value="Genomic_DNA"/>
</dbReference>
<dbReference type="FunFam" id="3.20.20.70:FF:000262">
    <property type="entry name" value="NADH:flavin oxidoreductase"/>
    <property type="match status" value="1"/>
</dbReference>
<dbReference type="InterPro" id="IPR045247">
    <property type="entry name" value="Oye-like"/>
</dbReference>
<name>A0A8J3T9S7_9ACTN</name>
<proteinExistence type="predicted"/>
<dbReference type="InterPro" id="IPR013785">
    <property type="entry name" value="Aldolase_TIM"/>
</dbReference>
<dbReference type="RefSeq" id="WP_168116795.1">
    <property type="nucleotide sequence ID" value="NZ_BOON01000027.1"/>
</dbReference>
<feature type="domain" description="NADH:flavin oxidoreductase/NADH oxidase N-terminal" evidence="2">
    <location>
        <begin position="24"/>
        <end position="310"/>
    </location>
</feature>
<dbReference type="PANTHER" id="PTHR22893">
    <property type="entry name" value="NADH OXIDOREDUCTASE-RELATED"/>
    <property type="match status" value="1"/>
</dbReference>
<dbReference type="Gene3D" id="3.20.20.70">
    <property type="entry name" value="Aldolase class I"/>
    <property type="match status" value="1"/>
</dbReference>
<comment type="caution">
    <text evidence="3">The sequence shown here is derived from an EMBL/GenBank/DDBJ whole genome shotgun (WGS) entry which is preliminary data.</text>
</comment>
<dbReference type="CDD" id="cd04747">
    <property type="entry name" value="OYE_like_5_FMN"/>
    <property type="match status" value="1"/>
</dbReference>
<dbReference type="GO" id="GO:0005829">
    <property type="term" value="C:cytosol"/>
    <property type="evidence" value="ECO:0007669"/>
    <property type="project" value="TreeGrafter"/>
</dbReference>
<dbReference type="Pfam" id="PF00724">
    <property type="entry name" value="Oxidored_FMN"/>
    <property type="match status" value="1"/>
</dbReference>
<dbReference type="GO" id="GO:0010181">
    <property type="term" value="F:FMN binding"/>
    <property type="evidence" value="ECO:0007669"/>
    <property type="project" value="InterPro"/>
</dbReference>
<dbReference type="Proteomes" id="UP000599074">
    <property type="component" value="Unassembled WGS sequence"/>
</dbReference>
<protein>
    <submittedName>
        <fullName evidence="3">Oxidoreductase</fullName>
    </submittedName>
</protein>
<dbReference type="InterPro" id="IPR001155">
    <property type="entry name" value="OxRdtase_FMN_N"/>
</dbReference>
<evidence type="ECO:0000313" key="3">
    <source>
        <dbReference type="EMBL" id="GII23200.1"/>
    </source>
</evidence>
<feature type="region of interest" description="Disordered" evidence="1">
    <location>
        <begin position="1"/>
        <end position="22"/>
    </location>
</feature>
<evidence type="ECO:0000313" key="4">
    <source>
        <dbReference type="Proteomes" id="UP000599074"/>
    </source>
</evidence>
<dbReference type="SUPFAM" id="SSF51395">
    <property type="entry name" value="FMN-linked oxidoreductases"/>
    <property type="match status" value="1"/>
</dbReference>
<keyword evidence="4" id="KW-1185">Reference proteome</keyword>
<sequence>MPTRTNDTPVDGASLSADTDPAPLFSPYPLGGGELSNRFVMAPMTRQFSPGGVPSADVAAYYARRAAHVGLIITEGTYIDHPSAGSSDRVPRFFGADALAGWSAVARAVHAAGGHIVPQLWHLGATRTAGTPPYPHAPVLSPSGVRADGTSVGEPASAADLDAVVASFVRAARDARLAGFDGVELHGAHGYLLDQFFWPRTNRRTDDYGGSPASRARLGAEVVAAIRAEVGAEFPVLYRYSQWKGGQFDARVADTPGGLEQLLTPLVDAGVSVVHVSTRRYWLPAFDGSPLTLAGWTKKLTGLPVIAIGSVGVAQAFRGEGEQPAPTPSLAPLLELFDRGEFDLVGLGRALLSEPAWPTKVRDGRLTEIRPYDKADETRLT</sequence>
<reference evidence="3" key="1">
    <citation type="submission" date="2021-01" db="EMBL/GenBank/DDBJ databases">
        <title>Whole genome shotgun sequence of Planosporangium mesophilum NBRC 109066.</title>
        <authorList>
            <person name="Komaki H."/>
            <person name="Tamura T."/>
        </authorList>
    </citation>
    <scope>NUCLEOTIDE SEQUENCE</scope>
    <source>
        <strain evidence="3">NBRC 109066</strain>
    </source>
</reference>
<gene>
    <name evidence="3" type="ORF">Pme01_27970</name>
</gene>
<evidence type="ECO:0000256" key="1">
    <source>
        <dbReference type="SAM" id="MobiDB-lite"/>
    </source>
</evidence>
<evidence type="ECO:0000259" key="2">
    <source>
        <dbReference type="Pfam" id="PF00724"/>
    </source>
</evidence>
<organism evidence="3 4">
    <name type="scientific">Planosporangium mesophilum</name>
    <dbReference type="NCBI Taxonomy" id="689768"/>
    <lineage>
        <taxon>Bacteria</taxon>
        <taxon>Bacillati</taxon>
        <taxon>Actinomycetota</taxon>
        <taxon>Actinomycetes</taxon>
        <taxon>Micromonosporales</taxon>
        <taxon>Micromonosporaceae</taxon>
        <taxon>Planosporangium</taxon>
    </lineage>
</organism>
<accession>A0A8J3T9S7</accession>
<dbReference type="PANTHER" id="PTHR22893:SF55">
    <property type="entry name" value="OXIDOREDUCTASE-RELATED"/>
    <property type="match status" value="1"/>
</dbReference>
<dbReference type="AlphaFoldDB" id="A0A8J3T9S7"/>